<reference evidence="4 5" key="1">
    <citation type="journal article" date="2009" name="J. Bacteriol.">
        <title>Complete and draft genome sequences of six members of the Aquificales.</title>
        <authorList>
            <person name="Reysenbach A.L."/>
            <person name="Hamamura N."/>
            <person name="Podar M."/>
            <person name="Griffiths E."/>
            <person name="Ferreira S."/>
            <person name="Hochstein R."/>
            <person name="Heidelberg J."/>
            <person name="Johnson J."/>
            <person name="Mead D."/>
            <person name="Pohorille A."/>
            <person name="Sarmiento M."/>
            <person name="Schweighofer K."/>
            <person name="Seshadri R."/>
            <person name="Voytek M.A."/>
        </authorList>
    </citation>
    <scope>NUCLEOTIDE SEQUENCE [LARGE SCALE GENOMIC DNA]</scope>
    <source>
        <strain evidence="5">Az-Fu1 / DSM 15241 / OCM 825</strain>
    </source>
</reference>
<dbReference type="OrthoDB" id="9781415at2"/>
<name>C1DXW4_SULAA</name>
<dbReference type="SMART" id="SM00855">
    <property type="entry name" value="PGAM"/>
    <property type="match status" value="1"/>
</dbReference>
<dbReference type="InterPro" id="IPR029033">
    <property type="entry name" value="His_PPase_superfam"/>
</dbReference>
<gene>
    <name evidence="4" type="ordered locus">SULAZ_0230</name>
</gene>
<dbReference type="STRING" id="204536.SULAZ_0230"/>
<dbReference type="AlphaFoldDB" id="C1DXW4"/>
<organism evidence="4 5">
    <name type="scientific">Sulfurihydrogenibium azorense (strain DSM 15241 / OCM 825 / Az-Fu1)</name>
    <dbReference type="NCBI Taxonomy" id="204536"/>
    <lineage>
        <taxon>Bacteria</taxon>
        <taxon>Pseudomonadati</taxon>
        <taxon>Aquificota</taxon>
        <taxon>Aquificia</taxon>
        <taxon>Aquificales</taxon>
        <taxon>Hydrogenothermaceae</taxon>
        <taxon>Sulfurihydrogenibium</taxon>
    </lineage>
</organism>
<dbReference type="Proteomes" id="UP000001369">
    <property type="component" value="Chromosome"/>
</dbReference>
<keyword evidence="5" id="KW-1185">Reference proteome</keyword>
<dbReference type="PROSITE" id="PS00175">
    <property type="entry name" value="PG_MUTASE"/>
    <property type="match status" value="1"/>
</dbReference>
<dbReference type="InterPro" id="IPR051695">
    <property type="entry name" value="Phosphoglycerate_Mutase"/>
</dbReference>
<dbReference type="GO" id="GO:0045820">
    <property type="term" value="P:negative regulation of glycolytic process"/>
    <property type="evidence" value="ECO:0007669"/>
    <property type="project" value="TreeGrafter"/>
</dbReference>
<proteinExistence type="predicted"/>
<dbReference type="RefSeq" id="WP_012673614.1">
    <property type="nucleotide sequence ID" value="NC_012438.1"/>
</dbReference>
<evidence type="ECO:0000313" key="5">
    <source>
        <dbReference type="Proteomes" id="UP000001369"/>
    </source>
</evidence>
<sequence length="206" mass="24084">MKYIYLCRHGESEYNAKKIVQGHIDTQLTEKGIKQAKALGEFLKDKNIQKIVSSDLKRAYQTAKTVADILGLQVNVDERVREMHFGTWEGLSYDWIYQNAKDHFYNWLSNPVKHPLPKQEDPHHFEKRLRLFWEDIKKSKEENILIVGHGGSIQGLLCIVMNLGIECLWKFRHDNTGLSLVLSNNSKDEVKFINLSFHTEKDFRLL</sequence>
<dbReference type="InterPro" id="IPR001345">
    <property type="entry name" value="PG/BPGM_mutase_AS"/>
</dbReference>
<feature type="active site" description="Proton donor/acceptor" evidence="2">
    <location>
        <position position="82"/>
    </location>
</feature>
<dbReference type="PANTHER" id="PTHR46517:SF1">
    <property type="entry name" value="FRUCTOSE-2,6-BISPHOSPHATASE TIGAR"/>
    <property type="match status" value="1"/>
</dbReference>
<dbReference type="Gene3D" id="3.40.50.1240">
    <property type="entry name" value="Phosphoglycerate mutase-like"/>
    <property type="match status" value="1"/>
</dbReference>
<evidence type="ECO:0000313" key="4">
    <source>
        <dbReference type="EMBL" id="ACN98289.1"/>
    </source>
</evidence>
<dbReference type="GO" id="GO:0043456">
    <property type="term" value="P:regulation of pentose-phosphate shunt"/>
    <property type="evidence" value="ECO:0007669"/>
    <property type="project" value="TreeGrafter"/>
</dbReference>
<dbReference type="Pfam" id="PF00300">
    <property type="entry name" value="His_Phos_1"/>
    <property type="match status" value="1"/>
</dbReference>
<keyword evidence="1" id="KW-0378">Hydrolase</keyword>
<evidence type="ECO:0000256" key="1">
    <source>
        <dbReference type="ARBA" id="ARBA00022801"/>
    </source>
</evidence>
<evidence type="ECO:0000256" key="3">
    <source>
        <dbReference type="PIRSR" id="PIRSR613078-2"/>
    </source>
</evidence>
<dbReference type="InterPro" id="IPR013078">
    <property type="entry name" value="His_Pase_superF_clade-1"/>
</dbReference>
<dbReference type="EMBL" id="CP001229">
    <property type="protein sequence ID" value="ACN98289.1"/>
    <property type="molecule type" value="Genomic_DNA"/>
</dbReference>
<evidence type="ECO:0000256" key="2">
    <source>
        <dbReference type="PIRSR" id="PIRSR613078-1"/>
    </source>
</evidence>
<dbReference type="CDD" id="cd07067">
    <property type="entry name" value="HP_PGM_like"/>
    <property type="match status" value="1"/>
</dbReference>
<dbReference type="PANTHER" id="PTHR46517">
    <property type="entry name" value="FRUCTOSE-2,6-BISPHOSPHATASE TIGAR"/>
    <property type="match status" value="1"/>
</dbReference>
<dbReference type="GO" id="GO:0005829">
    <property type="term" value="C:cytosol"/>
    <property type="evidence" value="ECO:0007669"/>
    <property type="project" value="TreeGrafter"/>
</dbReference>
<feature type="active site" description="Tele-phosphohistidine intermediate" evidence="2">
    <location>
        <position position="9"/>
    </location>
</feature>
<feature type="binding site" evidence="3">
    <location>
        <position position="58"/>
    </location>
    <ligand>
        <name>substrate</name>
    </ligand>
</feature>
<dbReference type="KEGG" id="saf:SULAZ_0230"/>
<accession>C1DXW4</accession>
<dbReference type="GO" id="GO:0004331">
    <property type="term" value="F:fructose-2,6-bisphosphate 2-phosphatase activity"/>
    <property type="evidence" value="ECO:0007669"/>
    <property type="project" value="TreeGrafter"/>
</dbReference>
<feature type="binding site" evidence="3">
    <location>
        <begin position="8"/>
        <end position="15"/>
    </location>
    <ligand>
        <name>substrate</name>
    </ligand>
</feature>
<dbReference type="eggNOG" id="COG0406">
    <property type="taxonomic scope" value="Bacteria"/>
</dbReference>
<protein>
    <submittedName>
        <fullName evidence="4">Phosphoglycerate mutase family protein</fullName>
    </submittedName>
</protein>
<dbReference type="SUPFAM" id="SSF53254">
    <property type="entry name" value="Phosphoglycerate mutase-like"/>
    <property type="match status" value="1"/>
</dbReference>
<dbReference type="HOGENOM" id="CLU_033323_8_4_0"/>